<feature type="binding site" evidence="6">
    <location>
        <position position="207"/>
    </location>
    <ligand>
        <name>Zn(2+)</name>
        <dbReference type="ChEBI" id="CHEBI:29105"/>
    </ligand>
</feature>
<keyword evidence="10" id="KW-1185">Reference proteome</keyword>
<feature type="transmembrane region" description="Helical" evidence="8">
    <location>
        <begin position="185"/>
        <end position="206"/>
    </location>
</feature>
<sequence length="389" mass="46236">MTVKNQKPGQLLTQRKRKDSFNRQKDIKQTEIHSEEQNQICKNNKENRDFNQINQQQQKQKIAKKIVHLQENNIPQSQQYKFINRGYRVYRHYGNKRSFLKSLFELHNETVNIWSHFIGAIFMIIFLVSCFFLYDHYSEIPFFQLVQYISRYNSEVFFAAVHKLEDSLLEMKHFEKLSEEQLQVAFYPVYILMFTAFACLSLSSIYHTFHPVSDKAGRILQRADYSGINLLIVGSSWALYYYGFYCHQNIFYFYMTVITIINILVFTVALQDFIYSEAYIQLKNWLYFICGTCSFLPAVHLFIYENYYSSSPYTSLTSLPFYIMTGLCYGVGLYIYAKKWPECKKPNKYDVCGASHQIWHFFVLLAIFFTIIGSITNYELRLNYTECNV</sequence>
<evidence type="ECO:0000256" key="2">
    <source>
        <dbReference type="ARBA" id="ARBA00007018"/>
    </source>
</evidence>
<feature type="transmembrane region" description="Helical" evidence="8">
    <location>
        <begin position="251"/>
        <end position="273"/>
    </location>
</feature>
<evidence type="ECO:0000256" key="7">
    <source>
        <dbReference type="SAM" id="MobiDB-lite"/>
    </source>
</evidence>
<evidence type="ECO:0000256" key="8">
    <source>
        <dbReference type="SAM" id="Phobius"/>
    </source>
</evidence>
<dbReference type="Proteomes" id="UP000054937">
    <property type="component" value="Unassembled WGS sequence"/>
</dbReference>
<keyword evidence="3 8" id="KW-0812">Transmembrane</keyword>
<dbReference type="OrthoDB" id="529367at2759"/>
<name>A0A0V0Q920_PSEPJ</name>
<dbReference type="Pfam" id="PF03006">
    <property type="entry name" value="HlyIII"/>
    <property type="match status" value="1"/>
</dbReference>
<dbReference type="GO" id="GO:0046872">
    <property type="term" value="F:metal ion binding"/>
    <property type="evidence" value="ECO:0007669"/>
    <property type="project" value="UniProtKB-KW"/>
</dbReference>
<feature type="binding site" evidence="6">
    <location>
        <position position="356"/>
    </location>
    <ligand>
        <name>Zn(2+)</name>
        <dbReference type="ChEBI" id="CHEBI:29105"/>
    </ligand>
</feature>
<feature type="transmembrane region" description="Helical" evidence="8">
    <location>
        <begin position="285"/>
        <end position="304"/>
    </location>
</feature>
<feature type="transmembrane region" description="Helical" evidence="8">
    <location>
        <begin position="319"/>
        <end position="337"/>
    </location>
</feature>
<dbReference type="GO" id="GO:0038023">
    <property type="term" value="F:signaling receptor activity"/>
    <property type="evidence" value="ECO:0007669"/>
    <property type="project" value="TreeGrafter"/>
</dbReference>
<keyword evidence="6" id="KW-0479">Metal-binding</keyword>
<evidence type="ECO:0000313" key="9">
    <source>
        <dbReference type="EMBL" id="KRW98667.1"/>
    </source>
</evidence>
<feature type="compositionally biased region" description="Basic and acidic residues" evidence="7">
    <location>
        <begin position="19"/>
        <end position="36"/>
    </location>
</feature>
<feature type="transmembrane region" description="Helical" evidence="8">
    <location>
        <begin position="111"/>
        <end position="134"/>
    </location>
</feature>
<reference evidence="9 10" key="1">
    <citation type="journal article" date="2015" name="Sci. Rep.">
        <title>Genome of the facultative scuticociliatosis pathogen Pseudocohnilembus persalinus provides insight into its virulence through horizontal gene transfer.</title>
        <authorList>
            <person name="Xiong J."/>
            <person name="Wang G."/>
            <person name="Cheng J."/>
            <person name="Tian M."/>
            <person name="Pan X."/>
            <person name="Warren A."/>
            <person name="Jiang C."/>
            <person name="Yuan D."/>
            <person name="Miao W."/>
        </authorList>
    </citation>
    <scope>NUCLEOTIDE SEQUENCE [LARGE SCALE GENOMIC DNA]</scope>
    <source>
        <strain evidence="9">36N120E</strain>
    </source>
</reference>
<evidence type="ECO:0000256" key="5">
    <source>
        <dbReference type="ARBA" id="ARBA00023136"/>
    </source>
</evidence>
<dbReference type="EMBL" id="LDAU01000232">
    <property type="protein sequence ID" value="KRW98667.1"/>
    <property type="molecule type" value="Genomic_DNA"/>
</dbReference>
<dbReference type="PANTHER" id="PTHR20855">
    <property type="entry name" value="ADIPOR/PROGESTIN RECEPTOR-RELATED"/>
    <property type="match status" value="1"/>
</dbReference>
<dbReference type="InterPro" id="IPR004254">
    <property type="entry name" value="AdipoR/HlyIII-related"/>
</dbReference>
<accession>A0A0V0Q920</accession>
<feature type="transmembrane region" description="Helical" evidence="8">
    <location>
        <begin position="227"/>
        <end position="245"/>
    </location>
</feature>
<feature type="transmembrane region" description="Helical" evidence="8">
    <location>
        <begin position="358"/>
        <end position="376"/>
    </location>
</feature>
<evidence type="ECO:0000256" key="1">
    <source>
        <dbReference type="ARBA" id="ARBA00004141"/>
    </source>
</evidence>
<feature type="binding site" evidence="6">
    <location>
        <position position="360"/>
    </location>
    <ligand>
        <name>Zn(2+)</name>
        <dbReference type="ChEBI" id="CHEBI:29105"/>
    </ligand>
</feature>
<comment type="similarity">
    <text evidence="2">Belongs to the ADIPOR family.</text>
</comment>
<feature type="compositionally biased region" description="Polar residues" evidence="7">
    <location>
        <begin position="1"/>
        <end position="13"/>
    </location>
</feature>
<dbReference type="PANTHER" id="PTHR20855:SF52">
    <property type="entry name" value="ADIPONECTIN RECEPTOR PROTEIN"/>
    <property type="match status" value="1"/>
</dbReference>
<organism evidence="9 10">
    <name type="scientific">Pseudocohnilembus persalinus</name>
    <name type="common">Ciliate</name>
    <dbReference type="NCBI Taxonomy" id="266149"/>
    <lineage>
        <taxon>Eukaryota</taxon>
        <taxon>Sar</taxon>
        <taxon>Alveolata</taxon>
        <taxon>Ciliophora</taxon>
        <taxon>Intramacronucleata</taxon>
        <taxon>Oligohymenophorea</taxon>
        <taxon>Scuticociliatia</taxon>
        <taxon>Philasterida</taxon>
        <taxon>Pseudocohnilembidae</taxon>
        <taxon>Pseudocohnilembus</taxon>
    </lineage>
</organism>
<dbReference type="InParanoid" id="A0A0V0Q920"/>
<evidence type="ECO:0000256" key="6">
    <source>
        <dbReference type="PIRSR" id="PIRSR604254-1"/>
    </source>
</evidence>
<protein>
    <submittedName>
        <fullName evidence="9">Uncharacterized protein</fullName>
    </submittedName>
</protein>
<gene>
    <name evidence="9" type="ORF">PPERSA_00255</name>
</gene>
<keyword evidence="5 8" id="KW-0472">Membrane</keyword>
<keyword evidence="4 8" id="KW-1133">Transmembrane helix</keyword>
<proteinExistence type="inferred from homology"/>
<dbReference type="AlphaFoldDB" id="A0A0V0Q920"/>
<evidence type="ECO:0000256" key="4">
    <source>
        <dbReference type="ARBA" id="ARBA00022989"/>
    </source>
</evidence>
<keyword evidence="6" id="KW-0862">Zinc</keyword>
<evidence type="ECO:0000256" key="3">
    <source>
        <dbReference type="ARBA" id="ARBA00022692"/>
    </source>
</evidence>
<comment type="subcellular location">
    <subcellularLocation>
        <location evidence="1">Membrane</location>
        <topology evidence="1">Multi-pass membrane protein</topology>
    </subcellularLocation>
</comment>
<evidence type="ECO:0000313" key="10">
    <source>
        <dbReference type="Proteomes" id="UP000054937"/>
    </source>
</evidence>
<dbReference type="OMA" id="FYKEEWR"/>
<dbReference type="GO" id="GO:0016020">
    <property type="term" value="C:membrane"/>
    <property type="evidence" value="ECO:0007669"/>
    <property type="project" value="UniProtKB-SubCell"/>
</dbReference>
<feature type="region of interest" description="Disordered" evidence="7">
    <location>
        <begin position="1"/>
        <end position="39"/>
    </location>
</feature>
<comment type="caution">
    <text evidence="9">The sequence shown here is derived from an EMBL/GenBank/DDBJ whole genome shotgun (WGS) entry which is preliminary data.</text>
</comment>